<evidence type="ECO:0000313" key="3">
    <source>
        <dbReference type="Proteomes" id="UP000008744"/>
    </source>
</evidence>
<dbReference type="STRING" id="7234.B4GST3"/>
<protein>
    <submittedName>
        <fullName evidence="2">GL26596</fullName>
    </submittedName>
</protein>
<keyword evidence="3" id="KW-1185">Reference proteome</keyword>
<gene>
    <name evidence="2" type="primary">Dper\GL26596</name>
    <name evidence="2" type="ORF">Dper_GL26596</name>
</gene>
<dbReference type="KEGG" id="dpe:6596414"/>
<evidence type="ECO:0000256" key="1">
    <source>
        <dbReference type="SAM" id="MobiDB-lite"/>
    </source>
</evidence>
<feature type="region of interest" description="Disordered" evidence="1">
    <location>
        <begin position="1"/>
        <end position="21"/>
    </location>
</feature>
<dbReference type="AlphaFoldDB" id="B4GST3"/>
<dbReference type="OMA" id="TMMFLND"/>
<dbReference type="Proteomes" id="UP000008744">
    <property type="component" value="Unassembled WGS sequence"/>
</dbReference>
<dbReference type="HOGENOM" id="CLU_1134582_0_0_1"/>
<dbReference type="eggNOG" id="KOG2341">
    <property type="taxonomic scope" value="Eukaryota"/>
</dbReference>
<dbReference type="OrthoDB" id="7844608at2759"/>
<dbReference type="EMBL" id="CH479189">
    <property type="protein sequence ID" value="EDW25442.1"/>
    <property type="molecule type" value="Genomic_DNA"/>
</dbReference>
<dbReference type="GO" id="GO:0046982">
    <property type="term" value="F:protein heterodimerization activity"/>
    <property type="evidence" value="ECO:0007669"/>
    <property type="project" value="EnsemblMetazoa"/>
</dbReference>
<dbReference type="PhylomeDB" id="B4GST3"/>
<dbReference type="GO" id="GO:0005730">
    <property type="term" value="C:nucleolus"/>
    <property type="evidence" value="ECO:0007669"/>
    <property type="project" value="EnsemblMetazoa"/>
</dbReference>
<proteinExistence type="predicted"/>
<reference evidence="2 3" key="1">
    <citation type="journal article" date="2007" name="Nature">
        <title>Evolution of genes and genomes on the Drosophila phylogeny.</title>
        <authorList>
            <consortium name="Drosophila 12 Genomes Consortium"/>
            <person name="Clark A.G."/>
            <person name="Eisen M.B."/>
            <person name="Smith D.R."/>
            <person name="Bergman C.M."/>
            <person name="Oliver B."/>
            <person name="Markow T.A."/>
            <person name="Kaufman T.C."/>
            <person name="Kellis M."/>
            <person name="Gelbart W."/>
            <person name="Iyer V.N."/>
            <person name="Pollard D.A."/>
            <person name="Sackton T.B."/>
            <person name="Larracuente A.M."/>
            <person name="Singh N.D."/>
            <person name="Abad J.P."/>
            <person name="Abt D.N."/>
            <person name="Adryan B."/>
            <person name="Aguade M."/>
            <person name="Akashi H."/>
            <person name="Anderson W.W."/>
            <person name="Aquadro C.F."/>
            <person name="Ardell D.H."/>
            <person name="Arguello R."/>
            <person name="Artieri C.G."/>
            <person name="Barbash D.A."/>
            <person name="Barker D."/>
            <person name="Barsanti P."/>
            <person name="Batterham P."/>
            <person name="Batzoglou S."/>
            <person name="Begun D."/>
            <person name="Bhutkar A."/>
            <person name="Blanco E."/>
            <person name="Bosak S.A."/>
            <person name="Bradley R.K."/>
            <person name="Brand A.D."/>
            <person name="Brent M.R."/>
            <person name="Brooks A.N."/>
            <person name="Brown R.H."/>
            <person name="Butlin R.K."/>
            <person name="Caggese C."/>
            <person name="Calvi B.R."/>
            <person name="Bernardo de Carvalho A."/>
            <person name="Caspi A."/>
            <person name="Castrezana S."/>
            <person name="Celniker S.E."/>
            <person name="Chang J.L."/>
            <person name="Chapple C."/>
            <person name="Chatterji S."/>
            <person name="Chinwalla A."/>
            <person name="Civetta A."/>
            <person name="Clifton S.W."/>
            <person name="Comeron J.M."/>
            <person name="Costello J.C."/>
            <person name="Coyne J.A."/>
            <person name="Daub J."/>
            <person name="David R.G."/>
            <person name="Delcher A.L."/>
            <person name="Delehaunty K."/>
            <person name="Do C.B."/>
            <person name="Ebling H."/>
            <person name="Edwards K."/>
            <person name="Eickbush T."/>
            <person name="Evans J.D."/>
            <person name="Filipski A."/>
            <person name="Findeiss S."/>
            <person name="Freyhult E."/>
            <person name="Fulton L."/>
            <person name="Fulton R."/>
            <person name="Garcia A.C."/>
            <person name="Gardiner A."/>
            <person name="Garfield D.A."/>
            <person name="Garvin B.E."/>
            <person name="Gibson G."/>
            <person name="Gilbert D."/>
            <person name="Gnerre S."/>
            <person name="Godfrey J."/>
            <person name="Good R."/>
            <person name="Gotea V."/>
            <person name="Gravely B."/>
            <person name="Greenberg A.J."/>
            <person name="Griffiths-Jones S."/>
            <person name="Gross S."/>
            <person name="Guigo R."/>
            <person name="Gustafson E.A."/>
            <person name="Haerty W."/>
            <person name="Hahn M.W."/>
            <person name="Halligan D.L."/>
            <person name="Halpern A.L."/>
            <person name="Halter G.M."/>
            <person name="Han M.V."/>
            <person name="Heger A."/>
            <person name="Hillier L."/>
            <person name="Hinrichs A.S."/>
            <person name="Holmes I."/>
            <person name="Hoskins R.A."/>
            <person name="Hubisz M.J."/>
            <person name="Hultmark D."/>
            <person name="Huntley M.A."/>
            <person name="Jaffe D.B."/>
            <person name="Jagadeeshan S."/>
            <person name="Jeck W.R."/>
            <person name="Johnson J."/>
            <person name="Jones C.D."/>
            <person name="Jordan W.C."/>
            <person name="Karpen G.H."/>
            <person name="Kataoka E."/>
            <person name="Keightley P.D."/>
            <person name="Kheradpour P."/>
            <person name="Kirkness E.F."/>
            <person name="Koerich L.B."/>
            <person name="Kristiansen K."/>
            <person name="Kudrna D."/>
            <person name="Kulathinal R.J."/>
            <person name="Kumar S."/>
            <person name="Kwok R."/>
            <person name="Lander E."/>
            <person name="Langley C.H."/>
            <person name="Lapoint R."/>
            <person name="Lazzaro B.P."/>
            <person name="Lee S.J."/>
            <person name="Levesque L."/>
            <person name="Li R."/>
            <person name="Lin C.F."/>
            <person name="Lin M.F."/>
            <person name="Lindblad-Toh K."/>
            <person name="Llopart A."/>
            <person name="Long M."/>
            <person name="Low L."/>
            <person name="Lozovsky E."/>
            <person name="Lu J."/>
            <person name="Luo M."/>
            <person name="Machado C.A."/>
            <person name="Makalowski W."/>
            <person name="Marzo M."/>
            <person name="Matsuda M."/>
            <person name="Matzkin L."/>
            <person name="McAllister B."/>
            <person name="McBride C.S."/>
            <person name="McKernan B."/>
            <person name="McKernan K."/>
            <person name="Mendez-Lago M."/>
            <person name="Minx P."/>
            <person name="Mollenhauer M.U."/>
            <person name="Montooth K."/>
            <person name="Mount S.M."/>
            <person name="Mu X."/>
            <person name="Myers E."/>
            <person name="Negre B."/>
            <person name="Newfeld S."/>
            <person name="Nielsen R."/>
            <person name="Noor M.A."/>
            <person name="O'Grady P."/>
            <person name="Pachter L."/>
            <person name="Papaceit M."/>
            <person name="Parisi M.J."/>
            <person name="Parisi M."/>
            <person name="Parts L."/>
            <person name="Pedersen J.S."/>
            <person name="Pesole G."/>
            <person name="Phillippy A.M."/>
            <person name="Ponting C.P."/>
            <person name="Pop M."/>
            <person name="Porcelli D."/>
            <person name="Powell J.R."/>
            <person name="Prohaska S."/>
            <person name="Pruitt K."/>
            <person name="Puig M."/>
            <person name="Quesneville H."/>
            <person name="Ram K.R."/>
            <person name="Rand D."/>
            <person name="Rasmussen M.D."/>
            <person name="Reed L.K."/>
            <person name="Reenan R."/>
            <person name="Reily A."/>
            <person name="Remington K.A."/>
            <person name="Rieger T.T."/>
            <person name="Ritchie M.G."/>
            <person name="Robin C."/>
            <person name="Rogers Y.H."/>
            <person name="Rohde C."/>
            <person name="Rozas J."/>
            <person name="Rubenfield M.J."/>
            <person name="Ruiz A."/>
            <person name="Russo S."/>
            <person name="Salzberg S.L."/>
            <person name="Sanchez-Gracia A."/>
            <person name="Saranga D.J."/>
            <person name="Sato H."/>
            <person name="Schaeffer S.W."/>
            <person name="Schatz M.C."/>
            <person name="Schlenke T."/>
            <person name="Schwartz R."/>
            <person name="Segarra C."/>
            <person name="Singh R.S."/>
            <person name="Sirot L."/>
            <person name="Sirota M."/>
            <person name="Sisneros N.B."/>
            <person name="Smith C.D."/>
            <person name="Smith T.F."/>
            <person name="Spieth J."/>
            <person name="Stage D.E."/>
            <person name="Stark A."/>
            <person name="Stephan W."/>
            <person name="Strausberg R.L."/>
            <person name="Strempel S."/>
            <person name="Sturgill D."/>
            <person name="Sutton G."/>
            <person name="Sutton G.G."/>
            <person name="Tao W."/>
            <person name="Teichmann S."/>
            <person name="Tobari Y.N."/>
            <person name="Tomimura Y."/>
            <person name="Tsolas J.M."/>
            <person name="Valente V.L."/>
            <person name="Venter E."/>
            <person name="Venter J.C."/>
            <person name="Vicario S."/>
            <person name="Vieira F.G."/>
            <person name="Vilella A.J."/>
            <person name="Villasante A."/>
            <person name="Walenz B."/>
            <person name="Wang J."/>
            <person name="Wasserman M."/>
            <person name="Watts T."/>
            <person name="Wilson D."/>
            <person name="Wilson R.K."/>
            <person name="Wing R.A."/>
            <person name="Wolfner M.F."/>
            <person name="Wong A."/>
            <person name="Wong G.K."/>
            <person name="Wu C.I."/>
            <person name="Wu G."/>
            <person name="Yamamoto D."/>
            <person name="Yang H.P."/>
            <person name="Yang S.P."/>
            <person name="Yorke J.A."/>
            <person name="Yoshida K."/>
            <person name="Zdobnov E."/>
            <person name="Zhang P."/>
            <person name="Zhang Y."/>
            <person name="Zimin A.V."/>
            <person name="Baldwin J."/>
            <person name="Abdouelleil A."/>
            <person name="Abdulkadir J."/>
            <person name="Abebe A."/>
            <person name="Abera B."/>
            <person name="Abreu J."/>
            <person name="Acer S.C."/>
            <person name="Aftuck L."/>
            <person name="Alexander A."/>
            <person name="An P."/>
            <person name="Anderson E."/>
            <person name="Anderson S."/>
            <person name="Arachi H."/>
            <person name="Azer M."/>
            <person name="Bachantsang P."/>
            <person name="Barry A."/>
            <person name="Bayul T."/>
            <person name="Berlin A."/>
            <person name="Bessette D."/>
            <person name="Bloom T."/>
            <person name="Blye J."/>
            <person name="Boguslavskiy L."/>
            <person name="Bonnet C."/>
            <person name="Boukhgalter B."/>
            <person name="Bourzgui I."/>
            <person name="Brown A."/>
            <person name="Cahill P."/>
            <person name="Channer S."/>
            <person name="Cheshatsang Y."/>
            <person name="Chuda L."/>
            <person name="Citroen M."/>
            <person name="Collymore A."/>
            <person name="Cooke P."/>
            <person name="Costello M."/>
            <person name="D'Aco K."/>
            <person name="Daza R."/>
            <person name="De Haan G."/>
            <person name="DeGray S."/>
            <person name="DeMaso C."/>
            <person name="Dhargay N."/>
            <person name="Dooley K."/>
            <person name="Dooley E."/>
            <person name="Doricent M."/>
            <person name="Dorje P."/>
            <person name="Dorjee K."/>
            <person name="Dupes A."/>
            <person name="Elong R."/>
            <person name="Falk J."/>
            <person name="Farina A."/>
            <person name="Faro S."/>
            <person name="Ferguson D."/>
            <person name="Fisher S."/>
            <person name="Foley C.D."/>
            <person name="Franke A."/>
            <person name="Friedrich D."/>
            <person name="Gadbois L."/>
            <person name="Gearin G."/>
            <person name="Gearin C.R."/>
            <person name="Giannoukos G."/>
            <person name="Goode T."/>
            <person name="Graham J."/>
            <person name="Grandbois E."/>
            <person name="Grewal S."/>
            <person name="Gyaltsen K."/>
            <person name="Hafez N."/>
            <person name="Hagos B."/>
            <person name="Hall J."/>
            <person name="Henson C."/>
            <person name="Hollinger A."/>
            <person name="Honan T."/>
            <person name="Huard M.D."/>
            <person name="Hughes L."/>
            <person name="Hurhula B."/>
            <person name="Husby M.E."/>
            <person name="Kamat A."/>
            <person name="Kanga B."/>
            <person name="Kashin S."/>
            <person name="Khazanovich D."/>
            <person name="Kisner P."/>
            <person name="Lance K."/>
            <person name="Lara M."/>
            <person name="Lee W."/>
            <person name="Lennon N."/>
            <person name="Letendre F."/>
            <person name="LeVine R."/>
            <person name="Lipovsky A."/>
            <person name="Liu X."/>
            <person name="Liu J."/>
            <person name="Liu S."/>
            <person name="Lokyitsang T."/>
            <person name="Lokyitsang Y."/>
            <person name="Lubonja R."/>
            <person name="Lui A."/>
            <person name="MacDonald P."/>
            <person name="Magnisalis V."/>
            <person name="Maru K."/>
            <person name="Matthews C."/>
            <person name="McCusker W."/>
            <person name="McDonough S."/>
            <person name="Mehta T."/>
            <person name="Meldrim J."/>
            <person name="Meneus L."/>
            <person name="Mihai O."/>
            <person name="Mihalev A."/>
            <person name="Mihova T."/>
            <person name="Mittelman R."/>
            <person name="Mlenga V."/>
            <person name="Montmayeur A."/>
            <person name="Mulrain L."/>
            <person name="Navidi A."/>
            <person name="Naylor J."/>
            <person name="Negash T."/>
            <person name="Nguyen T."/>
            <person name="Nguyen N."/>
            <person name="Nicol R."/>
            <person name="Norbu C."/>
            <person name="Norbu N."/>
            <person name="Novod N."/>
            <person name="O'Neill B."/>
            <person name="Osman S."/>
            <person name="Markiewicz E."/>
            <person name="Oyono O.L."/>
            <person name="Patti C."/>
            <person name="Phunkhang P."/>
            <person name="Pierre F."/>
            <person name="Priest M."/>
            <person name="Raghuraman S."/>
            <person name="Rege F."/>
            <person name="Reyes R."/>
            <person name="Rise C."/>
            <person name="Rogov P."/>
            <person name="Ross K."/>
            <person name="Ryan E."/>
            <person name="Settipalli S."/>
            <person name="Shea T."/>
            <person name="Sherpa N."/>
            <person name="Shi L."/>
            <person name="Shih D."/>
            <person name="Sparrow T."/>
            <person name="Spaulding J."/>
            <person name="Stalker J."/>
            <person name="Stange-Thomann N."/>
            <person name="Stavropoulos S."/>
            <person name="Stone C."/>
            <person name="Strader C."/>
            <person name="Tesfaye S."/>
            <person name="Thomson T."/>
            <person name="Thoulutsang Y."/>
            <person name="Thoulutsang D."/>
            <person name="Topham K."/>
            <person name="Topping I."/>
            <person name="Tsamla T."/>
            <person name="Vassiliev H."/>
            <person name="Vo A."/>
            <person name="Wangchuk T."/>
            <person name="Wangdi T."/>
            <person name="Weiand M."/>
            <person name="Wilkinson J."/>
            <person name="Wilson A."/>
            <person name="Yadav S."/>
            <person name="Young G."/>
            <person name="Yu Q."/>
            <person name="Zembek L."/>
            <person name="Zhong D."/>
            <person name="Zimmer A."/>
            <person name="Zwirko Z."/>
            <person name="Jaffe D.B."/>
            <person name="Alvarez P."/>
            <person name="Brockman W."/>
            <person name="Butler J."/>
            <person name="Chin C."/>
            <person name="Gnerre S."/>
            <person name="Grabherr M."/>
            <person name="Kleber M."/>
            <person name="Mauceli E."/>
            <person name="MacCallum I."/>
        </authorList>
    </citation>
    <scope>NUCLEOTIDE SEQUENCE [LARGE SCALE GENOMIC DNA]</scope>
    <source>
        <strain evidence="3">MSH-3 / Tucson 14011-0111.49</strain>
    </source>
</reference>
<dbReference type="GO" id="GO:0001673">
    <property type="term" value="C:male germ cell nucleus"/>
    <property type="evidence" value="ECO:0007669"/>
    <property type="project" value="EnsemblMetazoa"/>
</dbReference>
<sequence length="225" mass="25767">MSAGPDKVPPGKPGPLKGNPKLKAYFRRNCILTKLMKHMALRGEPGQRFSFEDSKGLLDTFLKALKIYMKTALKEIIERCEHRSAYHLHEDTRYELVYDMKAKMERLDERDRQEHCLSDDDDQIKRVVPSTNFGLGLARRLTTTNNTALDAIGLRMRQGPPQAHSTLASVAVKPRSLPQPLAQPLRPAAKRWKYICVADVIRFLKDDKRYAQTRLLIVANSSYEY</sequence>
<dbReference type="GO" id="GO:0007283">
    <property type="term" value="P:spermatogenesis"/>
    <property type="evidence" value="ECO:0007669"/>
    <property type="project" value="EnsemblMetazoa"/>
</dbReference>
<dbReference type="GO" id="GO:0010468">
    <property type="term" value="P:regulation of gene expression"/>
    <property type="evidence" value="ECO:0007669"/>
    <property type="project" value="EnsemblMetazoa"/>
</dbReference>
<organism evidence="3">
    <name type="scientific">Drosophila persimilis</name>
    <name type="common">Fruit fly</name>
    <dbReference type="NCBI Taxonomy" id="7234"/>
    <lineage>
        <taxon>Eukaryota</taxon>
        <taxon>Metazoa</taxon>
        <taxon>Ecdysozoa</taxon>
        <taxon>Arthropoda</taxon>
        <taxon>Hexapoda</taxon>
        <taxon>Insecta</taxon>
        <taxon>Pterygota</taxon>
        <taxon>Neoptera</taxon>
        <taxon>Endopterygota</taxon>
        <taxon>Diptera</taxon>
        <taxon>Brachycera</taxon>
        <taxon>Muscomorpha</taxon>
        <taxon>Ephydroidea</taxon>
        <taxon>Drosophilidae</taxon>
        <taxon>Drosophila</taxon>
        <taxon>Sophophora</taxon>
    </lineage>
</organism>
<accession>B4GST3</accession>
<evidence type="ECO:0000313" key="2">
    <source>
        <dbReference type="EMBL" id="EDW25442.1"/>
    </source>
</evidence>
<name>B4GST3_DROPE</name>